<feature type="region of interest" description="Disordered" evidence="1">
    <location>
        <begin position="41"/>
        <end position="65"/>
    </location>
</feature>
<evidence type="ECO:0000256" key="1">
    <source>
        <dbReference type="SAM" id="MobiDB-lite"/>
    </source>
</evidence>
<keyword evidence="3" id="KW-1185">Reference proteome</keyword>
<accession>A0ABD0LFG2</accession>
<proteinExistence type="predicted"/>
<gene>
    <name evidence="2" type="ORF">BaRGS_00010444</name>
</gene>
<dbReference type="AlphaFoldDB" id="A0ABD0LFG2"/>
<comment type="caution">
    <text evidence="2">The sequence shown here is derived from an EMBL/GenBank/DDBJ whole genome shotgun (WGS) entry which is preliminary data.</text>
</comment>
<feature type="compositionally biased region" description="Basic and acidic residues" evidence="1">
    <location>
        <begin position="327"/>
        <end position="343"/>
    </location>
</feature>
<feature type="region of interest" description="Disordered" evidence="1">
    <location>
        <begin position="383"/>
        <end position="452"/>
    </location>
</feature>
<feature type="compositionally biased region" description="Polar residues" evidence="1">
    <location>
        <begin position="317"/>
        <end position="326"/>
    </location>
</feature>
<name>A0ABD0LFG2_9CAEN</name>
<feature type="compositionally biased region" description="Basic and acidic residues" evidence="1">
    <location>
        <begin position="420"/>
        <end position="430"/>
    </location>
</feature>
<reference evidence="2 3" key="1">
    <citation type="journal article" date="2023" name="Sci. Data">
        <title>Genome assembly of the Korean intertidal mud-creeper Batillaria attramentaria.</title>
        <authorList>
            <person name="Patra A.K."/>
            <person name="Ho P.T."/>
            <person name="Jun S."/>
            <person name="Lee S.J."/>
            <person name="Kim Y."/>
            <person name="Won Y.J."/>
        </authorList>
    </citation>
    <scope>NUCLEOTIDE SEQUENCE [LARGE SCALE GENOMIC DNA]</scope>
    <source>
        <strain evidence="2">Wonlab-2016</strain>
    </source>
</reference>
<protein>
    <submittedName>
        <fullName evidence="2">Uncharacterized protein</fullName>
    </submittedName>
</protein>
<organism evidence="2 3">
    <name type="scientific">Batillaria attramentaria</name>
    <dbReference type="NCBI Taxonomy" id="370345"/>
    <lineage>
        <taxon>Eukaryota</taxon>
        <taxon>Metazoa</taxon>
        <taxon>Spiralia</taxon>
        <taxon>Lophotrochozoa</taxon>
        <taxon>Mollusca</taxon>
        <taxon>Gastropoda</taxon>
        <taxon>Caenogastropoda</taxon>
        <taxon>Sorbeoconcha</taxon>
        <taxon>Cerithioidea</taxon>
        <taxon>Batillariidae</taxon>
        <taxon>Batillaria</taxon>
    </lineage>
</organism>
<evidence type="ECO:0000313" key="2">
    <source>
        <dbReference type="EMBL" id="KAK7498184.1"/>
    </source>
</evidence>
<feature type="region of interest" description="Disordered" evidence="1">
    <location>
        <begin position="317"/>
        <end position="343"/>
    </location>
</feature>
<dbReference type="Proteomes" id="UP001519460">
    <property type="component" value="Unassembled WGS sequence"/>
</dbReference>
<feature type="compositionally biased region" description="Low complexity" evidence="1">
    <location>
        <begin position="41"/>
        <end position="52"/>
    </location>
</feature>
<sequence>EPALLKDLIAIPLRNVWEFLLRQLEHSDWAVFLAIALSATQSPGGSSPQPGSIYPNSGVSNPGALNELTEKSEYRSVPPLSLKPAKRGPRQPGAGAWFGQWSDINLTDQARASFSGVTARSARPAVFIGAISLTASWVTPPRPDVSNASETPQPYNVTGQAKFRRALIRLVPAHRFCLQRITTLERLACRETCSEHLYGVLKSCSGRHDNVTNKPGNRVVVQVELLVYVPVSYRYHTLRRGLRLSRVRQCHACLPIDPVFVCLISTCGTGTRGKSTQRAALETDRCPQILHQFSGPRGRRDRNRALLERGPKCCPNTSRGETSCKTSKTEGAGKEGGTIRDGRCPRYASVQHSREKFKFNSSVDHVPHDTAEKKGVSLTPKVLKQSREDQVSRWGKSTCPREDKKGGTSIHPKITQECPRGAEDRDDPRETPSSPRCIHGSPCSPQPWASQRSWWSLWQPV</sequence>
<feature type="non-terminal residue" evidence="2">
    <location>
        <position position="461"/>
    </location>
</feature>
<dbReference type="EMBL" id="JACVVK020000052">
    <property type="protein sequence ID" value="KAK7498184.1"/>
    <property type="molecule type" value="Genomic_DNA"/>
</dbReference>
<evidence type="ECO:0000313" key="3">
    <source>
        <dbReference type="Proteomes" id="UP001519460"/>
    </source>
</evidence>
<feature type="non-terminal residue" evidence="2">
    <location>
        <position position="1"/>
    </location>
</feature>